<protein>
    <submittedName>
        <fullName evidence="1">Uncharacterized protein</fullName>
    </submittedName>
</protein>
<evidence type="ECO:0000313" key="2">
    <source>
        <dbReference type="Proteomes" id="UP001190700"/>
    </source>
</evidence>
<organism evidence="1 2">
    <name type="scientific">Cymbomonas tetramitiformis</name>
    <dbReference type="NCBI Taxonomy" id="36881"/>
    <lineage>
        <taxon>Eukaryota</taxon>
        <taxon>Viridiplantae</taxon>
        <taxon>Chlorophyta</taxon>
        <taxon>Pyramimonadophyceae</taxon>
        <taxon>Pyramimonadales</taxon>
        <taxon>Pyramimonadaceae</taxon>
        <taxon>Cymbomonas</taxon>
    </lineage>
</organism>
<dbReference type="AlphaFoldDB" id="A0AAE0FWU0"/>
<evidence type="ECO:0000313" key="1">
    <source>
        <dbReference type="EMBL" id="KAK3267207.1"/>
    </source>
</evidence>
<dbReference type="EMBL" id="LGRX02012557">
    <property type="protein sequence ID" value="KAK3267207.1"/>
    <property type="molecule type" value="Genomic_DNA"/>
</dbReference>
<keyword evidence="2" id="KW-1185">Reference proteome</keyword>
<dbReference type="Proteomes" id="UP001190700">
    <property type="component" value="Unassembled WGS sequence"/>
</dbReference>
<accession>A0AAE0FWU0</accession>
<name>A0AAE0FWU0_9CHLO</name>
<reference evidence="1 2" key="1">
    <citation type="journal article" date="2015" name="Genome Biol. Evol.">
        <title>Comparative Genomics of a Bacterivorous Green Alga Reveals Evolutionary Causalities and Consequences of Phago-Mixotrophic Mode of Nutrition.</title>
        <authorList>
            <person name="Burns J.A."/>
            <person name="Paasch A."/>
            <person name="Narechania A."/>
            <person name="Kim E."/>
        </authorList>
    </citation>
    <scope>NUCLEOTIDE SEQUENCE [LARGE SCALE GENOMIC DNA]</scope>
    <source>
        <strain evidence="1 2">PLY_AMNH</strain>
    </source>
</reference>
<comment type="caution">
    <text evidence="1">The sequence shown here is derived from an EMBL/GenBank/DDBJ whole genome shotgun (WGS) entry which is preliminary data.</text>
</comment>
<sequence length="154" mass="16234">MLPARFCDPPAGHSSADSDVIKDLVGVAKGDLSAASFCIGDAVEEHAIDEYLQCCRPADTRFGVCGVGGAVRINTFKVHDDAPVMPPPPAAPAAPPSVVSDGGMYPVSMLHAHEPDVSFMDKIADGFGLSASLALTRLLLCIAWGLWCPWIRFP</sequence>
<proteinExistence type="predicted"/>
<gene>
    <name evidence="1" type="ORF">CYMTET_24224</name>
</gene>